<dbReference type="GO" id="GO:0017025">
    <property type="term" value="F:TBP-class protein binding"/>
    <property type="evidence" value="ECO:0007669"/>
    <property type="project" value="TreeGrafter"/>
</dbReference>
<dbReference type="PANTHER" id="PTHR12264:SF21">
    <property type="entry name" value="TRANSCRIPTION INITIATION FACTOR TFIID SUBUNIT 12"/>
    <property type="match status" value="1"/>
</dbReference>
<dbReference type="EMBL" id="ASGP02000003">
    <property type="protein sequence ID" value="KAH9516193.1"/>
    <property type="molecule type" value="Genomic_DNA"/>
</dbReference>
<dbReference type="Gene3D" id="1.10.20.10">
    <property type="entry name" value="Histone, subunit A"/>
    <property type="match status" value="1"/>
</dbReference>
<evidence type="ECO:0000256" key="2">
    <source>
        <dbReference type="ARBA" id="ARBA00007530"/>
    </source>
</evidence>
<keyword evidence="6" id="KW-0539">Nucleus</keyword>
<dbReference type="GO" id="GO:0005669">
    <property type="term" value="C:transcription factor TFIID complex"/>
    <property type="evidence" value="ECO:0007669"/>
    <property type="project" value="InterPro"/>
</dbReference>
<evidence type="ECO:0000256" key="1">
    <source>
        <dbReference type="ARBA" id="ARBA00004123"/>
    </source>
</evidence>
<dbReference type="GO" id="GO:0003677">
    <property type="term" value="F:DNA binding"/>
    <property type="evidence" value="ECO:0007669"/>
    <property type="project" value="TreeGrafter"/>
</dbReference>
<evidence type="ECO:0000313" key="10">
    <source>
        <dbReference type="EMBL" id="KAH9516193.1"/>
    </source>
</evidence>
<evidence type="ECO:0000256" key="7">
    <source>
        <dbReference type="SAM" id="MobiDB-lite"/>
    </source>
</evidence>
<evidence type="ECO:0000256" key="4">
    <source>
        <dbReference type="ARBA" id="ARBA00023015"/>
    </source>
</evidence>
<reference evidence="9" key="2">
    <citation type="submission" date="2020-06" db="EMBL/GenBank/DDBJ databases">
        <authorList>
            <person name="Ji K."/>
            <person name="Li J."/>
        </authorList>
    </citation>
    <scope>NUCLEOTIDE SEQUENCE</scope>
    <source>
        <strain evidence="9">JKM2019</strain>
        <tissue evidence="9">Whole body</tissue>
    </source>
</reference>
<protein>
    <recommendedName>
        <fullName evidence="3">Transcription initiation factor TFIID subunit 12</fullName>
    </recommendedName>
</protein>
<evidence type="ECO:0000256" key="6">
    <source>
        <dbReference type="ARBA" id="ARBA00023242"/>
    </source>
</evidence>
<evidence type="ECO:0000256" key="3">
    <source>
        <dbReference type="ARBA" id="ARBA00017484"/>
    </source>
</evidence>
<keyword evidence="4" id="KW-0805">Transcription regulation</keyword>
<evidence type="ECO:0000313" key="11">
    <source>
        <dbReference type="Proteomes" id="UP000790347"/>
    </source>
</evidence>
<reference evidence="10" key="4">
    <citation type="journal article" date="2022" name="Res Sq">
        <title>Comparative Genomics Reveals Insights into the Divergent Evolution of Astigmatic Mites and Household Pest Adaptations.</title>
        <authorList>
            <person name="Xiong Q."/>
            <person name="Wan A.T.-Y."/>
            <person name="Liu X.-Y."/>
            <person name="Fung C.S.-H."/>
            <person name="Xiao X."/>
            <person name="Malainual N."/>
            <person name="Hou J."/>
            <person name="Wang L."/>
            <person name="Wang M."/>
            <person name="Yang K."/>
            <person name="Cui Y."/>
            <person name="Leung E."/>
            <person name="Nong W."/>
            <person name="Shin S.-K."/>
            <person name="Au S."/>
            <person name="Jeong K.Y."/>
            <person name="Chew F.T."/>
            <person name="Hui J."/>
            <person name="Leung T.F."/>
            <person name="Tungtrongchitr A."/>
            <person name="Zhong N."/>
            <person name="Liu Z."/>
            <person name="Tsui S."/>
        </authorList>
    </citation>
    <scope>NUCLEOTIDE SEQUENCE</scope>
    <source>
        <strain evidence="10">Derf</strain>
        <tissue evidence="10">Whole organism</tissue>
    </source>
</reference>
<keyword evidence="11" id="KW-1185">Reference proteome</keyword>
<organism evidence="10 11">
    <name type="scientific">Dermatophagoides farinae</name>
    <name type="common">American house dust mite</name>
    <dbReference type="NCBI Taxonomy" id="6954"/>
    <lineage>
        <taxon>Eukaryota</taxon>
        <taxon>Metazoa</taxon>
        <taxon>Ecdysozoa</taxon>
        <taxon>Arthropoda</taxon>
        <taxon>Chelicerata</taxon>
        <taxon>Arachnida</taxon>
        <taxon>Acari</taxon>
        <taxon>Acariformes</taxon>
        <taxon>Sarcoptiformes</taxon>
        <taxon>Astigmata</taxon>
        <taxon>Psoroptidia</taxon>
        <taxon>Analgoidea</taxon>
        <taxon>Pyroglyphidae</taxon>
        <taxon>Dermatophagoidinae</taxon>
        <taxon>Dermatophagoides</taxon>
    </lineage>
</organism>
<dbReference type="EMBL" id="SDOV01000001">
    <property type="protein sequence ID" value="KAH7645927.1"/>
    <property type="molecule type" value="Genomic_DNA"/>
</dbReference>
<accession>A0A922L2K7</accession>
<name>A0A922L2K7_DERFA</name>
<comment type="similarity">
    <text evidence="2">Belongs to the TAF12 family.</text>
</comment>
<dbReference type="InterPro" id="IPR009072">
    <property type="entry name" value="Histone-fold"/>
</dbReference>
<dbReference type="InterPro" id="IPR037794">
    <property type="entry name" value="TAF12"/>
</dbReference>
<dbReference type="FunFam" id="1.10.20.10:FF:000011">
    <property type="entry name" value="Transcription initiation factor TFIID subunit 12"/>
    <property type="match status" value="1"/>
</dbReference>
<feature type="region of interest" description="Disordered" evidence="7">
    <location>
        <begin position="272"/>
        <end position="301"/>
    </location>
</feature>
<dbReference type="AlphaFoldDB" id="A0A922L2K7"/>
<keyword evidence="5" id="KW-0804">Transcription</keyword>
<evidence type="ECO:0000313" key="9">
    <source>
        <dbReference type="EMBL" id="KAH7645927.1"/>
    </source>
</evidence>
<dbReference type="OrthoDB" id="2193432at2759"/>
<dbReference type="Pfam" id="PF03847">
    <property type="entry name" value="TFIID_20kDa"/>
    <property type="match status" value="1"/>
</dbReference>
<evidence type="ECO:0000259" key="8">
    <source>
        <dbReference type="Pfam" id="PF03847"/>
    </source>
</evidence>
<comment type="subcellular location">
    <subcellularLocation>
        <location evidence="1">Nucleus</location>
    </subcellularLocation>
</comment>
<dbReference type="Proteomes" id="UP000828236">
    <property type="component" value="Unassembled WGS sequence"/>
</dbReference>
<dbReference type="Proteomes" id="UP000790347">
    <property type="component" value="Unassembled WGS sequence"/>
</dbReference>
<reference evidence="10" key="1">
    <citation type="submission" date="2013-05" db="EMBL/GenBank/DDBJ databases">
        <authorList>
            <person name="Yim A.K.Y."/>
            <person name="Chan T.F."/>
            <person name="Ji K.M."/>
            <person name="Liu X.Y."/>
            <person name="Zhou J.W."/>
            <person name="Li R.Q."/>
            <person name="Yang K.Y."/>
            <person name="Li J."/>
            <person name="Li M."/>
            <person name="Law P.T.W."/>
            <person name="Wu Y.L."/>
            <person name="Cai Z.L."/>
            <person name="Qin H."/>
            <person name="Bao Y."/>
            <person name="Leung R.K.K."/>
            <person name="Ng P.K.S."/>
            <person name="Zou J."/>
            <person name="Zhong X.J."/>
            <person name="Ran P.X."/>
            <person name="Zhong N.S."/>
            <person name="Liu Z.G."/>
            <person name="Tsui S.K.W."/>
        </authorList>
    </citation>
    <scope>NUCLEOTIDE SEQUENCE</scope>
    <source>
        <strain evidence="10">Derf</strain>
        <tissue evidence="10">Whole organism</tissue>
    </source>
</reference>
<proteinExistence type="inferred from homology"/>
<dbReference type="CDD" id="cd07981">
    <property type="entry name" value="HFD_TAF12"/>
    <property type="match status" value="1"/>
</dbReference>
<evidence type="ECO:0000256" key="5">
    <source>
        <dbReference type="ARBA" id="ARBA00023163"/>
    </source>
</evidence>
<sequence>MSSSHQNDGAQANANIPISVSLNPGVGLRQSTHQQPAGATTFILNPSPSTTTAAAHQQSTMIHSGNFGYQQQQQQPPINSMIGAPIMNTQQPQFHPNQSQPMVMVKTEILANQNNTGSFTTMPPVTTAALLQQTNTFTAKSSVATPNGQQKIDNEAIDKNNKSIQNNESKSPVPPPPPPVVALDKQRLKELVEQVDPNEQLEEEVEDVLLSLADDFIESLVSQACMLAKHRKSNHLDVKDVQLALDMNWNMWIPGFGVDGVVGVYSGGAGSSSSSNVGQQQQQQISAAGSGTPHISGSNSVGSGNSAVAGMAMNRGPKKCLITEAHKQRLALIKKVMKKF</sequence>
<feature type="domain" description="Transcription initiation factor TFIID subunit 12" evidence="8">
    <location>
        <begin position="185"/>
        <end position="251"/>
    </location>
</feature>
<comment type="caution">
    <text evidence="10">The sequence shown here is derived from an EMBL/GenBank/DDBJ whole genome shotgun (WGS) entry which is preliminary data.</text>
</comment>
<dbReference type="SUPFAM" id="SSF47113">
    <property type="entry name" value="Histone-fold"/>
    <property type="match status" value="1"/>
</dbReference>
<gene>
    <name evidence="10" type="primary">TAF12</name>
    <name evidence="10" type="ORF">DERF_006948</name>
    <name evidence="9" type="ORF">HUG17_1465</name>
</gene>
<reference evidence="9" key="3">
    <citation type="journal article" date="2021" name="World Allergy Organ. J.">
        <title>Chromosome-level assembly of Dermatophagoides farinae genome and transcriptome reveals two novel allergens Der f 37 and Der f 39.</title>
        <authorList>
            <person name="Chen J."/>
            <person name="Cai Z."/>
            <person name="Fan D."/>
            <person name="Hu J."/>
            <person name="Hou Y."/>
            <person name="He Y."/>
            <person name="Zhang Z."/>
            <person name="Zhao Z."/>
            <person name="Gao P."/>
            <person name="Hu W."/>
            <person name="Sun J."/>
            <person name="Li J."/>
            <person name="Ji K."/>
        </authorList>
    </citation>
    <scope>NUCLEOTIDE SEQUENCE</scope>
    <source>
        <strain evidence="9">JKM2019</strain>
    </source>
</reference>
<dbReference type="InterPro" id="IPR003228">
    <property type="entry name" value="TFIID_TAF12_dom"/>
</dbReference>
<dbReference type="PANTHER" id="PTHR12264">
    <property type="entry name" value="TRANSCRIPTION INITIATION FACTOR TFIID SUBUNIT 12"/>
    <property type="match status" value="1"/>
</dbReference>
<dbReference type="GO" id="GO:0046982">
    <property type="term" value="F:protein heterodimerization activity"/>
    <property type="evidence" value="ECO:0007669"/>
    <property type="project" value="InterPro"/>
</dbReference>
<dbReference type="GO" id="GO:0000124">
    <property type="term" value="C:SAGA complex"/>
    <property type="evidence" value="ECO:0007669"/>
    <property type="project" value="InterPro"/>
</dbReference>
<dbReference type="GO" id="GO:0051123">
    <property type="term" value="P:RNA polymerase II preinitiation complex assembly"/>
    <property type="evidence" value="ECO:0007669"/>
    <property type="project" value="TreeGrafter"/>
</dbReference>